<feature type="transmembrane region" description="Helical" evidence="1">
    <location>
        <begin position="139"/>
        <end position="157"/>
    </location>
</feature>
<feature type="transmembrane region" description="Helical" evidence="1">
    <location>
        <begin position="361"/>
        <end position="381"/>
    </location>
</feature>
<feature type="transmembrane region" description="Helical" evidence="1">
    <location>
        <begin position="163"/>
        <end position="188"/>
    </location>
</feature>
<dbReference type="Proteomes" id="UP000240987">
    <property type="component" value="Unassembled WGS sequence"/>
</dbReference>
<feature type="transmembrane region" description="Helical" evidence="1">
    <location>
        <begin position="329"/>
        <end position="349"/>
    </location>
</feature>
<feature type="transmembrane region" description="Helical" evidence="1">
    <location>
        <begin position="304"/>
        <end position="323"/>
    </location>
</feature>
<proteinExistence type="predicted"/>
<accession>A0A2T3JGF7</accession>
<sequence length="481" mass="53433">MYHSLLVNSRFNTTRYKLCCLLVITSVYVLWWGWIRSFPMALTSDDALNFSRGVVRFSVLEFRPHFPGYPAFIGFARLAAVWVDTTIAPIWVSLLSAMMIPVLVARLVLLLSGSWTAATFGCLLALGQPLLASIALSGLSDSAAIMLFLMALIAAMQQKNGWVGLWLGLMLATRPSYMPLAFAMLLVPYLGDRTGSTIRAYLQASVVIAVIGVSCLLFIWAHDGAAYFEEGRRFTLGHFSIWGNTAEGNTNSLHQWYVSLNKGFGWAGIGCAALSLFCAMYSGLSSKFGLRVNHSASHGIKQKLALIAAIAGMYWLWVTVGQNPDNLRHWAPVLFLFLVVFSVQLALLAHGDTANEWLINPAYICAVGAVLYCFTLGYQTYSSVQRQAPIQQAIVWIKAHPQVNIVGTNYSVNLLRDQLASYSIYDMYYPSSKWALRAAAKQAPKSAWRLSGTRLDQQTLVTQFLPRFIGERRLFLYQISQ</sequence>
<keyword evidence="1" id="KW-0812">Transmembrane</keyword>
<feature type="transmembrane region" description="Helical" evidence="1">
    <location>
        <begin position="263"/>
        <end position="284"/>
    </location>
</feature>
<name>A0A2T3JGF7_9GAMM</name>
<keyword evidence="1" id="KW-1133">Transmembrane helix</keyword>
<protein>
    <recommendedName>
        <fullName evidence="4">Glycosyltransferase RgtA/B/C/D-like domain-containing protein</fullName>
    </recommendedName>
</protein>
<reference evidence="2 3" key="1">
    <citation type="submission" date="2018-01" db="EMBL/GenBank/DDBJ databases">
        <title>Whole genome sequencing of Histamine producing bacteria.</title>
        <authorList>
            <person name="Butler K."/>
        </authorList>
    </citation>
    <scope>NUCLEOTIDE SEQUENCE [LARGE SCALE GENOMIC DNA]</scope>
    <source>
        <strain evidence="2 3">JCM 12947</strain>
    </source>
</reference>
<comment type="caution">
    <text evidence="2">The sequence shown here is derived from an EMBL/GenBank/DDBJ whole genome shotgun (WGS) entry which is preliminary data.</text>
</comment>
<evidence type="ECO:0000256" key="1">
    <source>
        <dbReference type="SAM" id="Phobius"/>
    </source>
</evidence>
<gene>
    <name evidence="2" type="ORF">C9J12_12505</name>
</gene>
<feature type="transmembrane region" description="Helical" evidence="1">
    <location>
        <begin position="200"/>
        <end position="221"/>
    </location>
</feature>
<feature type="transmembrane region" description="Helical" evidence="1">
    <location>
        <begin position="16"/>
        <end position="35"/>
    </location>
</feature>
<dbReference type="EMBL" id="PYMJ01000011">
    <property type="protein sequence ID" value="PSU48034.1"/>
    <property type="molecule type" value="Genomic_DNA"/>
</dbReference>
<keyword evidence="1" id="KW-0472">Membrane</keyword>
<dbReference type="OrthoDB" id="244199at2"/>
<organism evidence="2 3">
    <name type="scientific">Photobacterium frigidiphilum</name>
    <dbReference type="NCBI Taxonomy" id="264736"/>
    <lineage>
        <taxon>Bacteria</taxon>
        <taxon>Pseudomonadati</taxon>
        <taxon>Pseudomonadota</taxon>
        <taxon>Gammaproteobacteria</taxon>
        <taxon>Vibrionales</taxon>
        <taxon>Vibrionaceae</taxon>
        <taxon>Photobacterium</taxon>
    </lineage>
</organism>
<evidence type="ECO:0008006" key="4">
    <source>
        <dbReference type="Google" id="ProtNLM"/>
    </source>
</evidence>
<evidence type="ECO:0000313" key="2">
    <source>
        <dbReference type="EMBL" id="PSU48034.1"/>
    </source>
</evidence>
<keyword evidence="3" id="KW-1185">Reference proteome</keyword>
<dbReference type="AlphaFoldDB" id="A0A2T3JGF7"/>
<evidence type="ECO:0000313" key="3">
    <source>
        <dbReference type="Proteomes" id="UP000240987"/>
    </source>
</evidence>
<dbReference type="RefSeq" id="WP_107243025.1">
    <property type="nucleotide sequence ID" value="NZ_PYMJ01000011.1"/>
</dbReference>